<name>A0A1N6KAT9_9BACT</name>
<organism evidence="2 3">
    <name type="scientific">Chitinophaga niabensis</name>
    <dbReference type="NCBI Taxonomy" id="536979"/>
    <lineage>
        <taxon>Bacteria</taxon>
        <taxon>Pseudomonadati</taxon>
        <taxon>Bacteroidota</taxon>
        <taxon>Chitinophagia</taxon>
        <taxon>Chitinophagales</taxon>
        <taxon>Chitinophagaceae</taxon>
        <taxon>Chitinophaga</taxon>
    </lineage>
</organism>
<dbReference type="AlphaFoldDB" id="A0A1N6KAT9"/>
<dbReference type="Pfam" id="PF01663">
    <property type="entry name" value="Phosphodiest"/>
    <property type="match status" value="1"/>
</dbReference>
<keyword evidence="3" id="KW-1185">Reference proteome</keyword>
<dbReference type="OrthoDB" id="279982at2"/>
<evidence type="ECO:0000313" key="2">
    <source>
        <dbReference type="EMBL" id="SIO53447.1"/>
    </source>
</evidence>
<sequence>MKVIRLICLVAVLMNLSKQHVFAQKRVVIIGLDGFSVDGFKTARHPNLDKMIADGVLSLTTRPVMPSVTLPNWTSHLTGSGPEEHGVTDNKWTLENQRLKPLETDKEGYYPSIFKILKDHVPGVKTAFYYNWAELPNSMNKKYFDEISFEWKDKYDSNYQRAFDFIVENRHSPTLVFLYSVHTDHAGHSYNWMSPQYITAIEQADTAIGIFLDKIRAEKLYDDTHFLLITDHGGHPKSGHGGTSMEEMQVPWAITGPEIKRSGLTNMYNSNKNTAMVIARLFGVKEKDLPKCWTGSIPDGIFVKKK</sequence>
<dbReference type="STRING" id="536979.SAMN04488055_5416"/>
<feature type="chain" id="PRO_5012365094" evidence="1">
    <location>
        <begin position="24"/>
        <end position="306"/>
    </location>
</feature>
<reference evidence="3" key="1">
    <citation type="submission" date="2016-11" db="EMBL/GenBank/DDBJ databases">
        <authorList>
            <person name="Varghese N."/>
            <person name="Submissions S."/>
        </authorList>
    </citation>
    <scope>NUCLEOTIDE SEQUENCE [LARGE SCALE GENOMIC DNA]</scope>
    <source>
        <strain evidence="3">DSM 24787</strain>
    </source>
</reference>
<feature type="signal peptide" evidence="1">
    <location>
        <begin position="1"/>
        <end position="23"/>
    </location>
</feature>
<accession>A0A1N6KAT9</accession>
<protein>
    <submittedName>
        <fullName evidence="2">Type I phosphodiesterase / nucleotide pyrophosphatase</fullName>
    </submittedName>
</protein>
<evidence type="ECO:0000256" key="1">
    <source>
        <dbReference type="SAM" id="SignalP"/>
    </source>
</evidence>
<evidence type="ECO:0000313" key="3">
    <source>
        <dbReference type="Proteomes" id="UP000185003"/>
    </source>
</evidence>
<dbReference type="GO" id="GO:0016787">
    <property type="term" value="F:hydrolase activity"/>
    <property type="evidence" value="ECO:0007669"/>
    <property type="project" value="UniProtKB-ARBA"/>
</dbReference>
<dbReference type="Proteomes" id="UP000185003">
    <property type="component" value="Unassembled WGS sequence"/>
</dbReference>
<dbReference type="RefSeq" id="WP_074242646.1">
    <property type="nucleotide sequence ID" value="NZ_FSRA01000002.1"/>
</dbReference>
<dbReference type="SUPFAM" id="SSF53649">
    <property type="entry name" value="Alkaline phosphatase-like"/>
    <property type="match status" value="1"/>
</dbReference>
<dbReference type="PANTHER" id="PTHR10151:SF120">
    <property type="entry name" value="BIS(5'-ADENOSYL)-TRIPHOSPHATASE"/>
    <property type="match status" value="1"/>
</dbReference>
<dbReference type="EMBL" id="FSRA01000002">
    <property type="protein sequence ID" value="SIO53447.1"/>
    <property type="molecule type" value="Genomic_DNA"/>
</dbReference>
<gene>
    <name evidence="2" type="ORF">SAMN04488055_5416</name>
</gene>
<dbReference type="InterPro" id="IPR017850">
    <property type="entry name" value="Alkaline_phosphatase_core_sf"/>
</dbReference>
<dbReference type="PANTHER" id="PTHR10151">
    <property type="entry name" value="ECTONUCLEOTIDE PYROPHOSPHATASE/PHOSPHODIESTERASE"/>
    <property type="match status" value="1"/>
</dbReference>
<dbReference type="InterPro" id="IPR002591">
    <property type="entry name" value="Phosphodiest/P_Trfase"/>
</dbReference>
<dbReference type="Gene3D" id="3.40.720.10">
    <property type="entry name" value="Alkaline Phosphatase, subunit A"/>
    <property type="match status" value="1"/>
</dbReference>
<keyword evidence="1" id="KW-0732">Signal</keyword>
<proteinExistence type="predicted"/>